<sequence>MKIYEIPIIVRYTYIGSGDYEKFFPFKSKYLVINNLGIIVYYDEEKQLEILRTKEDLKFFEEKGLCFIEAEDHREAIIKFFLENKETAIGGNRLNSRAVYINKKEIILEFPFCPLIHKDKYGMFICGLPSLCGGTEGDFGICAIENNAPPEDCTFVFFKHRFLVDYEKYERVAGRVFGFKVLRSNQVEPVKFPPVLIK</sequence>
<dbReference type="EMBL" id="MFAC01000027">
    <property type="protein sequence ID" value="OGD66616.1"/>
    <property type="molecule type" value="Genomic_DNA"/>
</dbReference>
<dbReference type="STRING" id="1797580.A2Z61_00780"/>
<name>A0A1F5EHC4_9BACT</name>
<comment type="caution">
    <text evidence="1">The sequence shown here is derived from an EMBL/GenBank/DDBJ whole genome shotgun (WGS) entry which is preliminary data.</text>
</comment>
<organism evidence="1 2">
    <name type="scientific">Candidatus Campbellbacteria bacterium RIFCSPLOWO2_02_35_12</name>
    <dbReference type="NCBI Taxonomy" id="1797580"/>
    <lineage>
        <taxon>Bacteria</taxon>
        <taxon>Candidatus Campbelliibacteriota</taxon>
    </lineage>
</organism>
<evidence type="ECO:0000313" key="2">
    <source>
        <dbReference type="Proteomes" id="UP000186029"/>
    </source>
</evidence>
<evidence type="ECO:0000313" key="1">
    <source>
        <dbReference type="EMBL" id="OGD66616.1"/>
    </source>
</evidence>
<reference evidence="1 2" key="1">
    <citation type="journal article" date="2016" name="Nat. Commun.">
        <title>Thousands of microbial genomes shed light on interconnected biogeochemical processes in an aquifer system.</title>
        <authorList>
            <person name="Anantharaman K."/>
            <person name="Brown C.T."/>
            <person name="Hug L.A."/>
            <person name="Sharon I."/>
            <person name="Castelle C.J."/>
            <person name="Probst A.J."/>
            <person name="Thomas B.C."/>
            <person name="Singh A."/>
            <person name="Wilkins M.J."/>
            <person name="Karaoz U."/>
            <person name="Brodie E.L."/>
            <person name="Williams K.H."/>
            <person name="Hubbard S.S."/>
            <person name="Banfield J.F."/>
        </authorList>
    </citation>
    <scope>NUCLEOTIDE SEQUENCE [LARGE SCALE GENOMIC DNA]</scope>
</reference>
<proteinExistence type="predicted"/>
<accession>A0A1F5EHC4</accession>
<gene>
    <name evidence="1" type="ORF">A2Z61_00780</name>
</gene>
<dbReference type="AlphaFoldDB" id="A0A1F5EHC4"/>
<dbReference type="Proteomes" id="UP000186029">
    <property type="component" value="Unassembled WGS sequence"/>
</dbReference>
<protein>
    <submittedName>
        <fullName evidence="1">Uncharacterized protein</fullName>
    </submittedName>
</protein>